<proteinExistence type="inferred from homology"/>
<evidence type="ECO:0000313" key="18">
    <source>
        <dbReference type="EMBL" id="KAG0500880.1"/>
    </source>
</evidence>
<dbReference type="InterPro" id="IPR002328">
    <property type="entry name" value="ADH_Zn_CS"/>
</dbReference>
<accession>A0A835VGR5</accession>
<dbReference type="InterPro" id="IPR011032">
    <property type="entry name" value="GroES-like_sf"/>
</dbReference>
<evidence type="ECO:0000256" key="6">
    <source>
        <dbReference type="ARBA" id="ARBA00022490"/>
    </source>
</evidence>
<keyword evidence="6" id="KW-0963">Cytoplasm</keyword>
<evidence type="ECO:0000256" key="1">
    <source>
        <dbReference type="ARBA" id="ARBA00001947"/>
    </source>
</evidence>
<dbReference type="Gene3D" id="3.90.180.10">
    <property type="entry name" value="Medium-chain alcohol dehydrogenases, catalytic domain"/>
    <property type="match status" value="1"/>
</dbReference>
<dbReference type="InterPro" id="IPR013149">
    <property type="entry name" value="ADH-like_C"/>
</dbReference>
<keyword evidence="7 14" id="KW-0479">Metal-binding</keyword>
<dbReference type="InterPro" id="IPR013154">
    <property type="entry name" value="ADH-like_N"/>
</dbReference>
<comment type="similarity">
    <text evidence="3 14">Belongs to the zinc-containing alcohol dehydrogenase family.</text>
</comment>
<dbReference type="Pfam" id="PF08240">
    <property type="entry name" value="ADH_N"/>
    <property type="match status" value="1"/>
</dbReference>
<dbReference type="PANTHER" id="PTHR43880:SF9">
    <property type="entry name" value="ALCOHOL DEHYDROGENASE 1"/>
    <property type="match status" value="1"/>
</dbReference>
<dbReference type="GO" id="GO:0046294">
    <property type="term" value="P:formaldehyde catabolic process"/>
    <property type="evidence" value="ECO:0007669"/>
    <property type="project" value="TreeGrafter"/>
</dbReference>
<dbReference type="Gene3D" id="3.40.50.720">
    <property type="entry name" value="NAD(P)-binding Rossmann-like Domain"/>
    <property type="match status" value="1"/>
</dbReference>
<keyword evidence="19" id="KW-1185">Reference proteome</keyword>
<dbReference type="SUPFAM" id="SSF51735">
    <property type="entry name" value="NAD(P)-binding Rossmann-fold domains"/>
    <property type="match status" value="1"/>
</dbReference>
<dbReference type="EC" id="1.1.1.1" evidence="5"/>
<keyword evidence="9" id="KW-0560">Oxidoreductase</keyword>
<dbReference type="Proteomes" id="UP000639772">
    <property type="component" value="Chromosome 1"/>
</dbReference>
<reference evidence="19 20" key="1">
    <citation type="journal article" date="2020" name="Nat. Food">
        <title>A phased Vanilla planifolia genome enables genetic improvement of flavour and production.</title>
        <authorList>
            <person name="Hasing T."/>
            <person name="Tang H."/>
            <person name="Brym M."/>
            <person name="Khazi F."/>
            <person name="Huang T."/>
            <person name="Chambers A.H."/>
        </authorList>
    </citation>
    <scope>NUCLEOTIDE SEQUENCE [LARGE SCALE GENOMIC DNA]</scope>
    <source>
        <tissue evidence="17">Leaf</tissue>
    </source>
</reference>
<dbReference type="GO" id="GO:0008270">
    <property type="term" value="F:zinc ion binding"/>
    <property type="evidence" value="ECO:0007669"/>
    <property type="project" value="InterPro"/>
</dbReference>
<evidence type="ECO:0000256" key="5">
    <source>
        <dbReference type="ARBA" id="ARBA00013190"/>
    </source>
</evidence>
<dbReference type="Proteomes" id="UP000636800">
    <property type="component" value="Chromosome 1"/>
</dbReference>
<dbReference type="OrthoDB" id="417550at2759"/>
<dbReference type="GO" id="GO:0004022">
    <property type="term" value="F:alcohol dehydrogenase (NAD+) activity"/>
    <property type="evidence" value="ECO:0007669"/>
    <property type="project" value="UniProtKB-EC"/>
</dbReference>
<dbReference type="AlphaFoldDB" id="A0A835VGR5"/>
<comment type="caution">
    <text evidence="17">The sequence shown here is derived from an EMBL/GenBank/DDBJ whole genome shotgun (WGS) entry which is preliminary data.</text>
</comment>
<organism evidence="17 19">
    <name type="scientific">Vanilla planifolia</name>
    <name type="common">Vanilla</name>
    <dbReference type="NCBI Taxonomy" id="51239"/>
    <lineage>
        <taxon>Eukaryota</taxon>
        <taxon>Viridiplantae</taxon>
        <taxon>Streptophyta</taxon>
        <taxon>Embryophyta</taxon>
        <taxon>Tracheophyta</taxon>
        <taxon>Spermatophyta</taxon>
        <taxon>Magnoliopsida</taxon>
        <taxon>Liliopsida</taxon>
        <taxon>Asparagales</taxon>
        <taxon>Orchidaceae</taxon>
        <taxon>Vanilloideae</taxon>
        <taxon>Vanilleae</taxon>
        <taxon>Vanilla</taxon>
    </lineage>
</organism>
<keyword evidence="10" id="KW-0520">NAD</keyword>
<evidence type="ECO:0000259" key="16">
    <source>
        <dbReference type="Pfam" id="PF08240"/>
    </source>
</evidence>
<evidence type="ECO:0000256" key="9">
    <source>
        <dbReference type="ARBA" id="ARBA00023002"/>
    </source>
</evidence>
<dbReference type="InterPro" id="IPR036291">
    <property type="entry name" value="NAD(P)-bd_dom_sf"/>
</dbReference>
<sequence>MKSMGNFSKEFFILATAVAWEAGKPLVIEEIEVHPPQAMEIRVKIMYASLCHSDINYWEAKTQLPIFPRIYGHESGGIVESVGEGVTHLAPGDHVLPIFTGECGECPDCKSKDSMICRLLKVVPERTVMRSDGKSRFFINGQPIPYYHNCTFSEYTVVDARCAAKINPLAPLDKVQVLSCGVTTGLGAALNVAKPFKGSTVAIFGLGTIGLAAAEGSRMAGASRIIGVDINPAKFEQAKNFGVTEFVNPKDHDRPVQEVLIEMTGDGVDRSIECSGNEKAMVAAFECLRSGWGVAVLVGIPPKDSLLKIKPEQFIGDAKTLKGTTFGNYKPLTDIPVLVEKYLNKELDLDKFITHRVPFSEINKAFDYLLKGESLRCAIEIGV</sequence>
<evidence type="ECO:0000313" key="20">
    <source>
        <dbReference type="Proteomes" id="UP000639772"/>
    </source>
</evidence>
<dbReference type="PROSITE" id="PS00059">
    <property type="entry name" value="ADH_ZINC"/>
    <property type="match status" value="1"/>
</dbReference>
<dbReference type="PANTHER" id="PTHR43880">
    <property type="entry name" value="ALCOHOL DEHYDROGENASE"/>
    <property type="match status" value="1"/>
</dbReference>
<evidence type="ECO:0000256" key="14">
    <source>
        <dbReference type="RuleBase" id="RU361277"/>
    </source>
</evidence>
<dbReference type="Pfam" id="PF00107">
    <property type="entry name" value="ADH_zinc_N"/>
    <property type="match status" value="1"/>
</dbReference>
<comment type="subcellular location">
    <subcellularLocation>
        <location evidence="2">Cytoplasm</location>
    </subcellularLocation>
</comment>
<evidence type="ECO:0000259" key="15">
    <source>
        <dbReference type="Pfam" id="PF00107"/>
    </source>
</evidence>
<name>A0A835VGR5_VANPL</name>
<evidence type="ECO:0000256" key="13">
    <source>
        <dbReference type="ARBA" id="ARBA00049243"/>
    </source>
</evidence>
<dbReference type="FunFam" id="3.40.50.720:FF:001292">
    <property type="entry name" value="Alcohol dehydrogenase class-P"/>
    <property type="match status" value="1"/>
</dbReference>
<comment type="cofactor">
    <cofactor evidence="1 14">
        <name>Zn(2+)</name>
        <dbReference type="ChEBI" id="CHEBI:29105"/>
    </cofactor>
</comment>
<evidence type="ECO:0000256" key="11">
    <source>
        <dbReference type="ARBA" id="ARBA00041139"/>
    </source>
</evidence>
<dbReference type="GO" id="GO:0005829">
    <property type="term" value="C:cytosol"/>
    <property type="evidence" value="ECO:0007669"/>
    <property type="project" value="TreeGrafter"/>
</dbReference>
<evidence type="ECO:0000256" key="4">
    <source>
        <dbReference type="ARBA" id="ARBA00011738"/>
    </source>
</evidence>
<dbReference type="CDD" id="cd08301">
    <property type="entry name" value="alcohol_DH_plants"/>
    <property type="match status" value="1"/>
</dbReference>
<feature type="domain" description="Alcohol dehydrogenase-like N-terminal" evidence="16">
    <location>
        <begin position="39"/>
        <end position="166"/>
    </location>
</feature>
<feature type="domain" description="Alcohol dehydrogenase-like C-terminal" evidence="15">
    <location>
        <begin position="209"/>
        <end position="328"/>
    </location>
</feature>
<evidence type="ECO:0000256" key="3">
    <source>
        <dbReference type="ARBA" id="ARBA00008072"/>
    </source>
</evidence>
<dbReference type="FunFam" id="3.90.180.10:FF:000067">
    <property type="entry name" value="alcohol dehydrogenase 1-like isoform X1"/>
    <property type="match status" value="1"/>
</dbReference>
<protein>
    <recommendedName>
        <fullName evidence="11">Alcohol dehydrogenase 1</fullName>
        <ecNumber evidence="5">1.1.1.1</ecNumber>
    </recommendedName>
</protein>
<evidence type="ECO:0000256" key="7">
    <source>
        <dbReference type="ARBA" id="ARBA00022723"/>
    </source>
</evidence>
<evidence type="ECO:0000256" key="10">
    <source>
        <dbReference type="ARBA" id="ARBA00023027"/>
    </source>
</evidence>
<evidence type="ECO:0000256" key="2">
    <source>
        <dbReference type="ARBA" id="ARBA00004496"/>
    </source>
</evidence>
<evidence type="ECO:0000256" key="8">
    <source>
        <dbReference type="ARBA" id="ARBA00022833"/>
    </source>
</evidence>
<evidence type="ECO:0000313" key="19">
    <source>
        <dbReference type="Proteomes" id="UP000636800"/>
    </source>
</evidence>
<comment type="catalytic activity">
    <reaction evidence="13">
        <text>a primary alcohol + NAD(+) = an aldehyde + NADH + H(+)</text>
        <dbReference type="Rhea" id="RHEA:10736"/>
        <dbReference type="ChEBI" id="CHEBI:15378"/>
        <dbReference type="ChEBI" id="CHEBI:15734"/>
        <dbReference type="ChEBI" id="CHEBI:17478"/>
        <dbReference type="ChEBI" id="CHEBI:57540"/>
        <dbReference type="ChEBI" id="CHEBI:57945"/>
        <dbReference type="EC" id="1.1.1.1"/>
    </reaction>
</comment>
<keyword evidence="8 14" id="KW-0862">Zinc</keyword>
<evidence type="ECO:0000313" key="17">
    <source>
        <dbReference type="EMBL" id="KAG0496420.1"/>
    </source>
</evidence>
<dbReference type="EMBL" id="JADCNM010000001">
    <property type="protein sequence ID" value="KAG0500880.1"/>
    <property type="molecule type" value="Genomic_DNA"/>
</dbReference>
<comment type="catalytic activity">
    <reaction evidence="12">
        <text>a secondary alcohol + NAD(+) = a ketone + NADH + H(+)</text>
        <dbReference type="Rhea" id="RHEA:10740"/>
        <dbReference type="ChEBI" id="CHEBI:15378"/>
        <dbReference type="ChEBI" id="CHEBI:17087"/>
        <dbReference type="ChEBI" id="CHEBI:35681"/>
        <dbReference type="ChEBI" id="CHEBI:57540"/>
        <dbReference type="ChEBI" id="CHEBI:57945"/>
        <dbReference type="EC" id="1.1.1.1"/>
    </reaction>
</comment>
<gene>
    <name evidence="18" type="ORF">HPP92_000952</name>
    <name evidence="17" type="ORF">HPP92_001111</name>
</gene>
<dbReference type="SUPFAM" id="SSF50129">
    <property type="entry name" value="GroES-like"/>
    <property type="match status" value="2"/>
</dbReference>
<dbReference type="GO" id="GO:0051903">
    <property type="term" value="F:S-(hydroxymethyl)glutathione dehydrogenase [NAD(P)+] activity"/>
    <property type="evidence" value="ECO:0007669"/>
    <property type="project" value="TreeGrafter"/>
</dbReference>
<evidence type="ECO:0000256" key="12">
    <source>
        <dbReference type="ARBA" id="ARBA00049164"/>
    </source>
</evidence>
<dbReference type="EMBL" id="JADCNL010000001">
    <property type="protein sequence ID" value="KAG0496420.1"/>
    <property type="molecule type" value="Genomic_DNA"/>
</dbReference>
<comment type="subunit">
    <text evidence="4">Homodimer.</text>
</comment>